<dbReference type="AlphaFoldDB" id="A0A2Z6R952"/>
<feature type="compositionally biased region" description="Basic residues" evidence="1">
    <location>
        <begin position="132"/>
        <end position="152"/>
    </location>
</feature>
<feature type="region of interest" description="Disordered" evidence="1">
    <location>
        <begin position="276"/>
        <end position="299"/>
    </location>
</feature>
<dbReference type="Proteomes" id="UP000615446">
    <property type="component" value="Unassembled WGS sequence"/>
</dbReference>
<keyword evidence="4" id="KW-1185">Reference proteome</keyword>
<protein>
    <submittedName>
        <fullName evidence="2">Uncharacterized protein</fullName>
    </submittedName>
</protein>
<feature type="region of interest" description="Disordered" evidence="1">
    <location>
        <begin position="420"/>
        <end position="500"/>
    </location>
</feature>
<feature type="compositionally biased region" description="Polar residues" evidence="1">
    <location>
        <begin position="487"/>
        <end position="500"/>
    </location>
</feature>
<sequence length="500" mass="57570">MADKQRQEELDGLLAFTQQVKYLTDYIEEVVNKEINQDNEANDVPDRNTYRIAGSSRSGENPYGITGSSYSEEEPIVIVGSSDDEVQKNVQKNAPKSKNIRKERAGGSKNVPKNAPKTKNGRKGRVGDSDRKKKRDKKTKRKTKRVKEKGKARALSETSSSSDSDDSEDSNFKNLSSENQSNFSEDVARIYFKKQDMPKNLREDLRWEVIRLYDKLPEINKLKLSKTFSQQRNIINDIIIPIIMENINTNIFPITESVIYQIIHALHRHRREGFLKKDKSPAYNKEQDKRKHSNARRYDKRIKRSKMIKRLQLADDQLIKQFQSTDLQPILDNNLYHSPEDSETDPENPSENLIVVKDLKWRSSSIDLLQKDQEPQRKEPESFFDTNFNEKEISAPFSSPKWTLSGYSGRLKDVVQSIRDVEDTEEETAEDAEEETAEDAEEETAEDIEEETAEDIEEETEETEGSEGTEETEETENTEDSKCDSDALSSLSFYYSSGEE</sequence>
<gene>
    <name evidence="3" type="ORF">RCL2_002242200</name>
    <name evidence="2" type="ORF">RclHR1_21880001</name>
</gene>
<feature type="compositionally biased region" description="Acidic residues" evidence="1">
    <location>
        <begin position="422"/>
        <end position="478"/>
    </location>
</feature>
<evidence type="ECO:0000256" key="1">
    <source>
        <dbReference type="SAM" id="MobiDB-lite"/>
    </source>
</evidence>
<dbReference type="EMBL" id="BLAL01000244">
    <property type="protein sequence ID" value="GES95761.1"/>
    <property type="molecule type" value="Genomic_DNA"/>
</dbReference>
<dbReference type="EMBL" id="BEXD01001322">
    <property type="protein sequence ID" value="GBB93521.1"/>
    <property type="molecule type" value="Genomic_DNA"/>
</dbReference>
<name>A0A2Z6R952_9GLOM</name>
<dbReference type="STRING" id="94130.A0A2Z6R952"/>
<proteinExistence type="predicted"/>
<feature type="compositionally biased region" description="Basic and acidic residues" evidence="1">
    <location>
        <begin position="276"/>
        <end position="289"/>
    </location>
</feature>
<dbReference type="OrthoDB" id="2422163at2759"/>
<dbReference type="Proteomes" id="UP000247702">
    <property type="component" value="Unassembled WGS sequence"/>
</dbReference>
<comment type="caution">
    <text evidence="2">The sequence shown here is derived from an EMBL/GenBank/DDBJ whole genome shotgun (WGS) entry which is preliminary data.</text>
</comment>
<evidence type="ECO:0000313" key="4">
    <source>
        <dbReference type="Proteomes" id="UP000247702"/>
    </source>
</evidence>
<reference evidence="2 4" key="1">
    <citation type="submission" date="2017-11" db="EMBL/GenBank/DDBJ databases">
        <title>The genome of Rhizophagus clarus HR1 reveals common genetic basis of auxotrophy among arbuscular mycorrhizal fungi.</title>
        <authorList>
            <person name="Kobayashi Y."/>
        </authorList>
    </citation>
    <scope>NUCLEOTIDE SEQUENCE [LARGE SCALE GENOMIC DNA]</scope>
    <source>
        <strain evidence="2 4">HR1</strain>
    </source>
</reference>
<reference evidence="3" key="2">
    <citation type="submission" date="2019-10" db="EMBL/GenBank/DDBJ databases">
        <title>Conservation and host-specific expression of non-tandemly repeated heterogenous ribosome RNA gene in arbuscular mycorrhizal fungi.</title>
        <authorList>
            <person name="Maeda T."/>
            <person name="Kobayashi Y."/>
            <person name="Nakagawa T."/>
            <person name="Ezawa T."/>
            <person name="Yamaguchi K."/>
            <person name="Bino T."/>
            <person name="Nishimoto Y."/>
            <person name="Shigenobu S."/>
            <person name="Kawaguchi M."/>
        </authorList>
    </citation>
    <scope>NUCLEOTIDE SEQUENCE</scope>
    <source>
        <strain evidence="3">HR1</strain>
    </source>
</reference>
<feature type="compositionally biased region" description="Basic residues" evidence="1">
    <location>
        <begin position="290"/>
        <end position="299"/>
    </location>
</feature>
<accession>A0A2Z6R952</accession>
<evidence type="ECO:0000313" key="2">
    <source>
        <dbReference type="EMBL" id="GBB93521.1"/>
    </source>
</evidence>
<organism evidence="2 4">
    <name type="scientific">Rhizophagus clarus</name>
    <dbReference type="NCBI Taxonomy" id="94130"/>
    <lineage>
        <taxon>Eukaryota</taxon>
        <taxon>Fungi</taxon>
        <taxon>Fungi incertae sedis</taxon>
        <taxon>Mucoromycota</taxon>
        <taxon>Glomeromycotina</taxon>
        <taxon>Glomeromycetes</taxon>
        <taxon>Glomerales</taxon>
        <taxon>Glomeraceae</taxon>
        <taxon>Rhizophagus</taxon>
    </lineage>
</organism>
<feature type="region of interest" description="Disordered" evidence="1">
    <location>
        <begin position="36"/>
        <end position="179"/>
    </location>
</feature>
<evidence type="ECO:0000313" key="3">
    <source>
        <dbReference type="EMBL" id="GES95761.1"/>
    </source>
</evidence>
<feature type="region of interest" description="Disordered" evidence="1">
    <location>
        <begin position="331"/>
        <end position="352"/>
    </location>
</feature>